<evidence type="ECO:0000313" key="5">
    <source>
        <dbReference type="Proteomes" id="UP000217265"/>
    </source>
</evidence>
<evidence type="ECO:0000256" key="2">
    <source>
        <dbReference type="ARBA" id="ARBA00022801"/>
    </source>
</evidence>
<dbReference type="InterPro" id="IPR037459">
    <property type="entry name" value="RhgT-like"/>
</dbReference>
<dbReference type="Proteomes" id="UP000217265">
    <property type="component" value="Chromosome"/>
</dbReference>
<comment type="similarity">
    <text evidence="1">Belongs to the 'GDSL' lipolytic enzyme family.</text>
</comment>
<accession>A0A290Q7J8</accession>
<evidence type="ECO:0000256" key="1">
    <source>
        <dbReference type="ARBA" id="ARBA00008668"/>
    </source>
</evidence>
<feature type="signal peptide" evidence="3">
    <location>
        <begin position="1"/>
        <end position="28"/>
    </location>
</feature>
<keyword evidence="2" id="KW-0378">Hydrolase</keyword>
<feature type="chain" id="PRO_5013013384" description="SGNH hydrolase-type esterase domain-containing protein" evidence="3">
    <location>
        <begin position="29"/>
        <end position="111"/>
    </location>
</feature>
<dbReference type="KEGG" id="vbh:CMV30_11210"/>
<dbReference type="PANTHER" id="PTHR43695">
    <property type="entry name" value="PUTATIVE (AFU_ORTHOLOGUE AFUA_2G17250)-RELATED"/>
    <property type="match status" value="1"/>
</dbReference>
<evidence type="ECO:0000313" key="4">
    <source>
        <dbReference type="EMBL" id="ATC64474.1"/>
    </source>
</evidence>
<organism evidence="4 5">
    <name type="scientific">Nibricoccus aquaticus</name>
    <dbReference type="NCBI Taxonomy" id="2576891"/>
    <lineage>
        <taxon>Bacteria</taxon>
        <taxon>Pseudomonadati</taxon>
        <taxon>Verrucomicrobiota</taxon>
        <taxon>Opitutia</taxon>
        <taxon>Opitutales</taxon>
        <taxon>Opitutaceae</taxon>
        <taxon>Nibricoccus</taxon>
    </lineage>
</organism>
<sequence length="111" mass="11687">MMKKILTALGFNARLLALGLVASVCAFASEEQRVVEKIEAGPAQVLNAALPTLWVAGDSTAANGNPNATGWGKPLPTFFDATKINVANRARGGGAARRLSRKVCGIRYCRS</sequence>
<keyword evidence="5" id="KW-1185">Reference proteome</keyword>
<dbReference type="OrthoDB" id="9802318at2"/>
<dbReference type="SUPFAM" id="SSF52266">
    <property type="entry name" value="SGNH hydrolase"/>
    <property type="match status" value="1"/>
</dbReference>
<evidence type="ECO:0000256" key="3">
    <source>
        <dbReference type="SAM" id="SignalP"/>
    </source>
</evidence>
<gene>
    <name evidence="4" type="ORF">CMV30_11210</name>
</gene>
<dbReference type="InterPro" id="IPR036514">
    <property type="entry name" value="SGNH_hydro_sf"/>
</dbReference>
<reference evidence="4 5" key="1">
    <citation type="submission" date="2017-09" db="EMBL/GenBank/DDBJ databases">
        <title>Complete genome sequence of Verrucomicrobial strain HZ-65, isolated from freshwater.</title>
        <authorList>
            <person name="Choi A."/>
        </authorList>
    </citation>
    <scope>NUCLEOTIDE SEQUENCE [LARGE SCALE GENOMIC DNA]</scope>
    <source>
        <strain evidence="4 5">HZ-65</strain>
    </source>
</reference>
<dbReference type="Gene3D" id="3.40.50.1110">
    <property type="entry name" value="SGNH hydrolase"/>
    <property type="match status" value="1"/>
</dbReference>
<name>A0A290Q7J8_9BACT</name>
<proteinExistence type="inferred from homology"/>
<protein>
    <recommendedName>
        <fullName evidence="6">SGNH hydrolase-type esterase domain-containing protein</fullName>
    </recommendedName>
</protein>
<dbReference type="EMBL" id="CP023344">
    <property type="protein sequence ID" value="ATC64474.1"/>
    <property type="molecule type" value="Genomic_DNA"/>
</dbReference>
<dbReference type="GO" id="GO:0016788">
    <property type="term" value="F:hydrolase activity, acting on ester bonds"/>
    <property type="evidence" value="ECO:0007669"/>
    <property type="project" value="UniProtKB-ARBA"/>
</dbReference>
<keyword evidence="3" id="KW-0732">Signal</keyword>
<dbReference type="PANTHER" id="PTHR43695:SF1">
    <property type="entry name" value="RHAMNOGALACTURONAN ACETYLESTERASE"/>
    <property type="match status" value="1"/>
</dbReference>
<dbReference type="RefSeq" id="WP_096056106.1">
    <property type="nucleotide sequence ID" value="NZ_CP023344.1"/>
</dbReference>
<dbReference type="AlphaFoldDB" id="A0A290Q7J8"/>
<evidence type="ECO:0008006" key="6">
    <source>
        <dbReference type="Google" id="ProtNLM"/>
    </source>
</evidence>